<proteinExistence type="predicted"/>
<evidence type="ECO:0000313" key="4">
    <source>
        <dbReference type="Proteomes" id="UP000541583"/>
    </source>
</evidence>
<keyword evidence="3" id="KW-0347">Helicase</keyword>
<dbReference type="SMART" id="SM00487">
    <property type="entry name" value="DEXDc"/>
    <property type="match status" value="1"/>
</dbReference>
<gene>
    <name evidence="3" type="ORF">HDF23_002498</name>
</gene>
<dbReference type="PROSITE" id="PS51192">
    <property type="entry name" value="HELICASE_ATP_BIND_1"/>
    <property type="match status" value="1"/>
</dbReference>
<feature type="domain" description="Helicase C-terminal" evidence="2">
    <location>
        <begin position="218"/>
        <end position="371"/>
    </location>
</feature>
<dbReference type="InterPro" id="IPR001650">
    <property type="entry name" value="Helicase_C-like"/>
</dbReference>
<dbReference type="EMBL" id="JACHCB010000005">
    <property type="protein sequence ID" value="MBB6109749.1"/>
    <property type="molecule type" value="Genomic_DNA"/>
</dbReference>
<keyword evidence="4" id="KW-1185">Reference proteome</keyword>
<accession>A0ABR6PJ04</accession>
<dbReference type="Pfam" id="PF00271">
    <property type="entry name" value="Helicase_C"/>
    <property type="match status" value="1"/>
</dbReference>
<feature type="domain" description="Helicase ATP-binding" evidence="1">
    <location>
        <begin position="20"/>
        <end position="168"/>
    </location>
</feature>
<keyword evidence="3" id="KW-0378">Hydrolase</keyword>
<reference evidence="3 4" key="1">
    <citation type="submission" date="2020-08" db="EMBL/GenBank/DDBJ databases">
        <title>Genomic Encyclopedia of Type Strains, Phase IV (KMG-V): Genome sequencing to study the core and pangenomes of soil and plant-associated prokaryotes.</title>
        <authorList>
            <person name="Whitman W."/>
        </authorList>
    </citation>
    <scope>NUCLEOTIDE SEQUENCE [LARGE SCALE GENOMIC DNA]</scope>
    <source>
        <strain evidence="3 4">ANJLi2</strain>
    </source>
</reference>
<dbReference type="PANTHER" id="PTHR47396:SF1">
    <property type="entry name" value="ATP-DEPENDENT HELICASE IRC3-RELATED"/>
    <property type="match status" value="1"/>
</dbReference>
<comment type="caution">
    <text evidence="3">The sequence shown here is derived from an EMBL/GenBank/DDBJ whole genome shotgun (WGS) entry which is preliminary data.</text>
</comment>
<evidence type="ECO:0000259" key="2">
    <source>
        <dbReference type="PROSITE" id="PS51194"/>
    </source>
</evidence>
<evidence type="ECO:0000259" key="1">
    <source>
        <dbReference type="PROSITE" id="PS51192"/>
    </source>
</evidence>
<evidence type="ECO:0000313" key="3">
    <source>
        <dbReference type="EMBL" id="MBB6109749.1"/>
    </source>
</evidence>
<organism evidence="3 4">
    <name type="scientific">Mucilaginibacter lappiensis</name>
    <dbReference type="NCBI Taxonomy" id="354630"/>
    <lineage>
        <taxon>Bacteria</taxon>
        <taxon>Pseudomonadati</taxon>
        <taxon>Bacteroidota</taxon>
        <taxon>Sphingobacteriia</taxon>
        <taxon>Sphingobacteriales</taxon>
        <taxon>Sphingobacteriaceae</taxon>
        <taxon>Mucilaginibacter</taxon>
    </lineage>
</organism>
<dbReference type="GO" id="GO:0004386">
    <property type="term" value="F:helicase activity"/>
    <property type="evidence" value="ECO:0007669"/>
    <property type="project" value="UniProtKB-KW"/>
</dbReference>
<dbReference type="InterPro" id="IPR006935">
    <property type="entry name" value="Helicase/UvrB_N"/>
</dbReference>
<dbReference type="InterPro" id="IPR027417">
    <property type="entry name" value="P-loop_NTPase"/>
</dbReference>
<keyword evidence="3" id="KW-0067">ATP-binding</keyword>
<dbReference type="SUPFAM" id="SSF52540">
    <property type="entry name" value="P-loop containing nucleoside triphosphate hydrolases"/>
    <property type="match status" value="1"/>
</dbReference>
<dbReference type="RefSeq" id="WP_076373529.1">
    <property type="nucleotide sequence ID" value="NZ_FTMG01000005.1"/>
</dbReference>
<dbReference type="Pfam" id="PF04851">
    <property type="entry name" value="ResIII"/>
    <property type="match status" value="1"/>
</dbReference>
<name>A0ABR6PJ04_9SPHI</name>
<protein>
    <submittedName>
        <fullName evidence="3">Superfamily II DNA or RNA helicase</fullName>
    </submittedName>
</protein>
<dbReference type="Proteomes" id="UP000541583">
    <property type="component" value="Unassembled WGS sequence"/>
</dbReference>
<dbReference type="InterPro" id="IPR014001">
    <property type="entry name" value="Helicase_ATP-bd"/>
</dbReference>
<sequence length="489" mass="55997">MRVLNYTLYDYQQALVKDMALACKEHDHVIGQSPGGTGKTKTFVYIGTQVCNKGGVTLILTERKNVYNQNLNEAAAVGINDESPKFVHIEEGCFYVAMTQTLERRQSIIDQFNKLQCDLYIIIDECHSGRYSNVLRKLTKGKRLGFTATPDYRYAKHLPEFYNSCVTTHPVQWFIDKNILCDYQHIQRKSGKGTDKLEKKAGDFTATSQRKFFGTEAHYQELFNDLKEYPFKKCMLFCASIEHADEVFARMTTAGFKCSINHTKRKDSVYQVARFDTLDETDIIISVGGMTTGYDFPLVDLIVLYRATTSLIIYLQMLFRGDRKKEGMFFRCLDYGSNFDRHGAYFADHPWKDMWDQKLKNNSKEDAAAMTTCPKCESMISVSAKKCKYCGFLIPEKPRIVEPGIAEDVTKRFDAIAGKKISELTPKELSLYANLKNKKMFAIRVAKSQEQVTPGFLIEFAASMGYKSGWLDHQPIPEERIEFLDIVLK</sequence>
<keyword evidence="3" id="KW-0547">Nucleotide-binding</keyword>
<dbReference type="PANTHER" id="PTHR47396">
    <property type="entry name" value="TYPE I RESTRICTION ENZYME ECOKI R PROTEIN"/>
    <property type="match status" value="1"/>
</dbReference>
<dbReference type="InterPro" id="IPR050742">
    <property type="entry name" value="Helicase_Restrict-Modif_Enz"/>
</dbReference>
<dbReference type="Gene3D" id="3.40.50.300">
    <property type="entry name" value="P-loop containing nucleotide triphosphate hydrolases"/>
    <property type="match status" value="2"/>
</dbReference>
<dbReference type="PROSITE" id="PS51194">
    <property type="entry name" value="HELICASE_CTER"/>
    <property type="match status" value="1"/>
</dbReference>